<accession>A0A9D1R5J9</accession>
<feature type="transmembrane region" description="Helical" evidence="1">
    <location>
        <begin position="89"/>
        <end position="110"/>
    </location>
</feature>
<dbReference type="Pfam" id="PF11193">
    <property type="entry name" value="DUF2812"/>
    <property type="match status" value="1"/>
</dbReference>
<keyword evidence="1" id="KW-0812">Transmembrane</keyword>
<dbReference type="EMBL" id="DXGH01000038">
    <property type="protein sequence ID" value="HIW81309.1"/>
    <property type="molecule type" value="Genomic_DNA"/>
</dbReference>
<keyword evidence="1" id="KW-0472">Membrane</keyword>
<evidence type="ECO:0000313" key="3">
    <source>
        <dbReference type="Proteomes" id="UP000824265"/>
    </source>
</evidence>
<reference evidence="2" key="1">
    <citation type="journal article" date="2021" name="PeerJ">
        <title>Extensive microbial diversity within the chicken gut microbiome revealed by metagenomics and culture.</title>
        <authorList>
            <person name="Gilroy R."/>
            <person name="Ravi A."/>
            <person name="Getino M."/>
            <person name="Pursley I."/>
            <person name="Horton D.L."/>
            <person name="Alikhan N.F."/>
            <person name="Baker D."/>
            <person name="Gharbi K."/>
            <person name="Hall N."/>
            <person name="Watson M."/>
            <person name="Adriaenssens E.M."/>
            <person name="Foster-Nyarko E."/>
            <person name="Jarju S."/>
            <person name="Secka A."/>
            <person name="Antonio M."/>
            <person name="Oren A."/>
            <person name="Chaudhuri R.R."/>
            <person name="La Ragione R."/>
            <person name="Hildebrand F."/>
            <person name="Pallen M.J."/>
        </authorList>
    </citation>
    <scope>NUCLEOTIDE SEQUENCE</scope>
    <source>
        <strain evidence="2">CHK195-6426</strain>
    </source>
</reference>
<evidence type="ECO:0000256" key="1">
    <source>
        <dbReference type="SAM" id="Phobius"/>
    </source>
</evidence>
<sequence>MDYNQEGLEHKDEYVQMFHDCGWEYIQDFGGYSYFRKPVSEMQGEEEIFCDDESRLDMMQRVFAGRYLPILIILMLLIVPNLFEQFQSTHADAPVLLVLFLILLGIYAQLPPRRRNEASWHQAAVQACPACNRKGSPFGSRFTGLSKYQNTLGRGHDGTGNQFKSLLFHFVSHFLYSNGHFLRLWRIFDDYRFVHRIHLLSVKL</sequence>
<feature type="transmembrane region" description="Helical" evidence="1">
    <location>
        <begin position="64"/>
        <end position="83"/>
    </location>
</feature>
<proteinExistence type="predicted"/>
<reference evidence="2" key="2">
    <citation type="submission" date="2021-04" db="EMBL/GenBank/DDBJ databases">
        <authorList>
            <person name="Gilroy R."/>
        </authorList>
    </citation>
    <scope>NUCLEOTIDE SEQUENCE</scope>
    <source>
        <strain evidence="2">CHK195-6426</strain>
    </source>
</reference>
<organism evidence="2 3">
    <name type="scientific">Candidatus Acetatifactor stercoripullorum</name>
    <dbReference type="NCBI Taxonomy" id="2838414"/>
    <lineage>
        <taxon>Bacteria</taxon>
        <taxon>Bacillati</taxon>
        <taxon>Bacillota</taxon>
        <taxon>Clostridia</taxon>
        <taxon>Lachnospirales</taxon>
        <taxon>Lachnospiraceae</taxon>
        <taxon>Acetatifactor</taxon>
    </lineage>
</organism>
<gene>
    <name evidence="2" type="ORF">H9742_07225</name>
</gene>
<evidence type="ECO:0000313" key="2">
    <source>
        <dbReference type="EMBL" id="HIW81309.1"/>
    </source>
</evidence>
<dbReference type="AlphaFoldDB" id="A0A9D1R5J9"/>
<comment type="caution">
    <text evidence="2">The sequence shown here is derived from an EMBL/GenBank/DDBJ whole genome shotgun (WGS) entry which is preliminary data.</text>
</comment>
<dbReference type="InterPro" id="IPR021359">
    <property type="entry name" value="DUF2812"/>
</dbReference>
<name>A0A9D1R5J9_9FIRM</name>
<dbReference type="Proteomes" id="UP000824265">
    <property type="component" value="Unassembled WGS sequence"/>
</dbReference>
<protein>
    <submittedName>
        <fullName evidence="2">DUF2812 domain-containing protein</fullName>
    </submittedName>
</protein>
<keyword evidence="1" id="KW-1133">Transmembrane helix</keyword>